<keyword evidence="4" id="KW-0119">Carbohydrate metabolism</keyword>
<gene>
    <name evidence="11" type="ORF">CMV30_11220</name>
</gene>
<keyword evidence="2" id="KW-0858">Xylan degradation</keyword>
<dbReference type="AlphaFoldDB" id="A0A290QDZ5"/>
<keyword evidence="9" id="KW-0812">Transmembrane</keyword>
<dbReference type="Proteomes" id="UP000217265">
    <property type="component" value="Chromosome"/>
</dbReference>
<feature type="transmembrane region" description="Helical" evidence="9">
    <location>
        <begin position="94"/>
        <end position="111"/>
    </location>
</feature>
<evidence type="ECO:0000256" key="5">
    <source>
        <dbReference type="ARBA" id="ARBA00023295"/>
    </source>
</evidence>
<reference evidence="11 12" key="1">
    <citation type="submission" date="2017-09" db="EMBL/GenBank/DDBJ databases">
        <title>Complete genome sequence of Verrucomicrobial strain HZ-65, isolated from freshwater.</title>
        <authorList>
            <person name="Choi A."/>
        </authorList>
    </citation>
    <scope>NUCLEOTIDE SEQUENCE [LARGE SCALE GENOMIC DNA]</scope>
    <source>
        <strain evidence="11 12">HZ-65</strain>
    </source>
</reference>
<dbReference type="InterPro" id="IPR000421">
    <property type="entry name" value="FA58C"/>
</dbReference>
<dbReference type="PANTHER" id="PTHR43772">
    <property type="entry name" value="ENDO-1,4-BETA-XYLANASE"/>
    <property type="match status" value="1"/>
</dbReference>
<organism evidence="11 12">
    <name type="scientific">Nibricoccus aquaticus</name>
    <dbReference type="NCBI Taxonomy" id="2576891"/>
    <lineage>
        <taxon>Bacteria</taxon>
        <taxon>Pseudomonadati</taxon>
        <taxon>Verrucomicrobiota</taxon>
        <taxon>Opitutia</taxon>
        <taxon>Opitutales</taxon>
        <taxon>Opitutaceae</taxon>
        <taxon>Nibricoccus</taxon>
    </lineage>
</organism>
<evidence type="ECO:0000313" key="11">
    <source>
        <dbReference type="EMBL" id="ATC64476.1"/>
    </source>
</evidence>
<evidence type="ECO:0000256" key="6">
    <source>
        <dbReference type="PIRSR" id="PIRSR606710-1"/>
    </source>
</evidence>
<dbReference type="EMBL" id="CP023344">
    <property type="protein sequence ID" value="ATC64476.1"/>
    <property type="molecule type" value="Genomic_DNA"/>
</dbReference>
<dbReference type="OrthoDB" id="9801455at2"/>
<proteinExistence type="inferred from homology"/>
<keyword evidence="3 8" id="KW-0378">Hydrolase</keyword>
<keyword evidence="9" id="KW-1133">Transmembrane helix</keyword>
<comment type="similarity">
    <text evidence="1 8">Belongs to the glycosyl hydrolase 43 family.</text>
</comment>
<keyword evidence="2" id="KW-0624">Polysaccharide degradation</keyword>
<sequence length="558" mass="60386">MCSSPVISCPCMPAMMEIRLVIAFSIPAASRSARRWSSDQPFEVYLARMPPPDGGGIFVNAVCSSILILSLLAMATSLHSFLAGPVMLMKNLRSFFLVLIPLYAYGAAAFGKQVEVIWETAHAGNPVLPGYFADPSVLVQDGKFFVYATNDPWGGETLGCWESADFKQWTFRALNWPTKAACTSATSKGAMVWAPSVVRAKSGEFFMYVSVGSEVWVGVADAPLGPWKNALGDKPLIAGNWKPEFHMIDAEAFVDADGSAYLYWGSGWNWTNGRCFAVKLKADMVTFDGEPRDVTPANYFEAPFMVKQGGKYFLTYSNGKTISDTYEVRAAVGDSPLGPFVEIGESPILASNMRNDLISPGHHAVFAHGGKSYIAYHRHRLPFEENTAFRQVCVDELTFTDYGTINKVVATHSGPAFVQGRAMAGNLATTEAGAVATASSVAPGQFSGAARVIDDNYATLWTASAEAKGGWLQLDLGATKAVKKSVLRFEYAWKKYAFTLESSADGKTWKRLSDQRAGGGVSGSPVTVEHAGEARYLRIVFPGTVAGKEIGVIEWAVF</sequence>
<evidence type="ECO:0000256" key="8">
    <source>
        <dbReference type="RuleBase" id="RU361187"/>
    </source>
</evidence>
<keyword evidence="9" id="KW-0472">Membrane</keyword>
<dbReference type="SUPFAM" id="SSF49785">
    <property type="entry name" value="Galactose-binding domain-like"/>
    <property type="match status" value="1"/>
</dbReference>
<feature type="transmembrane region" description="Helical" evidence="9">
    <location>
        <begin position="57"/>
        <end position="82"/>
    </location>
</feature>
<keyword evidence="12" id="KW-1185">Reference proteome</keyword>
<dbReference type="SUPFAM" id="SSF75005">
    <property type="entry name" value="Arabinanase/levansucrase/invertase"/>
    <property type="match status" value="1"/>
</dbReference>
<protein>
    <recommendedName>
        <fullName evidence="10">F5/8 type C domain-containing protein</fullName>
    </recommendedName>
</protein>
<dbReference type="CDD" id="cd18608">
    <property type="entry name" value="GH43_F5-8_typeC-like"/>
    <property type="match status" value="1"/>
</dbReference>
<dbReference type="InterPro" id="IPR006710">
    <property type="entry name" value="Glyco_hydro_43"/>
</dbReference>
<dbReference type="Gene3D" id="2.115.10.20">
    <property type="entry name" value="Glycosyl hydrolase domain, family 43"/>
    <property type="match status" value="1"/>
</dbReference>
<dbReference type="PANTHER" id="PTHR43772:SF2">
    <property type="entry name" value="PUTATIVE (AFU_ORTHOLOGUE AFUA_2G04480)-RELATED"/>
    <property type="match status" value="1"/>
</dbReference>
<dbReference type="Pfam" id="PF00754">
    <property type="entry name" value="F5_F8_type_C"/>
    <property type="match status" value="1"/>
</dbReference>
<evidence type="ECO:0000256" key="3">
    <source>
        <dbReference type="ARBA" id="ARBA00022801"/>
    </source>
</evidence>
<feature type="active site" description="Proton acceptor" evidence="6">
    <location>
        <position position="134"/>
    </location>
</feature>
<dbReference type="InterPro" id="IPR008979">
    <property type="entry name" value="Galactose-bd-like_sf"/>
</dbReference>
<dbReference type="PROSITE" id="PS50022">
    <property type="entry name" value="FA58C_3"/>
    <property type="match status" value="1"/>
</dbReference>
<dbReference type="Gene3D" id="2.60.120.260">
    <property type="entry name" value="Galactose-binding domain-like"/>
    <property type="match status" value="1"/>
</dbReference>
<evidence type="ECO:0000256" key="7">
    <source>
        <dbReference type="PIRSR" id="PIRSR606710-2"/>
    </source>
</evidence>
<dbReference type="GO" id="GO:0004553">
    <property type="term" value="F:hydrolase activity, hydrolyzing O-glycosyl compounds"/>
    <property type="evidence" value="ECO:0007669"/>
    <property type="project" value="InterPro"/>
</dbReference>
<evidence type="ECO:0000313" key="12">
    <source>
        <dbReference type="Proteomes" id="UP000217265"/>
    </source>
</evidence>
<name>A0A290QDZ5_9BACT</name>
<feature type="active site" description="Proton donor" evidence="6">
    <location>
        <position position="301"/>
    </location>
</feature>
<dbReference type="InterPro" id="IPR023296">
    <property type="entry name" value="Glyco_hydro_beta-prop_sf"/>
</dbReference>
<feature type="domain" description="F5/8 type C" evidence="10">
    <location>
        <begin position="416"/>
        <end position="558"/>
    </location>
</feature>
<dbReference type="Pfam" id="PF04616">
    <property type="entry name" value="Glyco_hydro_43"/>
    <property type="match status" value="1"/>
</dbReference>
<dbReference type="GO" id="GO:0045493">
    <property type="term" value="P:xylan catabolic process"/>
    <property type="evidence" value="ECO:0007669"/>
    <property type="project" value="UniProtKB-KW"/>
</dbReference>
<keyword evidence="5 8" id="KW-0326">Glycosidase</keyword>
<feature type="site" description="Important for catalytic activity, responsible for pKa modulation of the active site Glu and correct orientation of both the proton donor and substrate" evidence="7">
    <location>
        <position position="249"/>
    </location>
</feature>
<evidence type="ECO:0000256" key="9">
    <source>
        <dbReference type="SAM" id="Phobius"/>
    </source>
</evidence>
<evidence type="ECO:0000259" key="10">
    <source>
        <dbReference type="PROSITE" id="PS50022"/>
    </source>
</evidence>
<dbReference type="InterPro" id="IPR052176">
    <property type="entry name" value="Glycosyl_Hydrlase_43_Enz"/>
</dbReference>
<evidence type="ECO:0000256" key="1">
    <source>
        <dbReference type="ARBA" id="ARBA00009865"/>
    </source>
</evidence>
<evidence type="ECO:0000256" key="4">
    <source>
        <dbReference type="ARBA" id="ARBA00023277"/>
    </source>
</evidence>
<dbReference type="KEGG" id="vbh:CMV30_11220"/>
<accession>A0A290QDZ5</accession>
<evidence type="ECO:0000256" key="2">
    <source>
        <dbReference type="ARBA" id="ARBA00022651"/>
    </source>
</evidence>